<reference evidence="2 3" key="1">
    <citation type="submission" date="2020-05" db="EMBL/GenBank/DDBJ databases">
        <title>Complete genome sequence of of a novel Thermoleptolyngbya strain isolated from hot springs of Ganzi, Sichuan China.</title>
        <authorList>
            <person name="Tang J."/>
            <person name="Daroch M."/>
            <person name="Li L."/>
            <person name="Waleron K."/>
            <person name="Waleron M."/>
            <person name="Waleron M."/>
        </authorList>
    </citation>
    <scope>NUCLEOTIDE SEQUENCE [LARGE SCALE GENOMIC DNA]</scope>
    <source>
        <strain evidence="2 3">PKUAC-SCTA183</strain>
    </source>
</reference>
<dbReference type="EMBL" id="CP053661">
    <property type="protein sequence ID" value="QKD84050.1"/>
    <property type="molecule type" value="Genomic_DNA"/>
</dbReference>
<dbReference type="KEGG" id="theu:HPC62_19355"/>
<feature type="compositionally biased region" description="Polar residues" evidence="1">
    <location>
        <begin position="519"/>
        <end position="530"/>
    </location>
</feature>
<dbReference type="RefSeq" id="WP_172358116.1">
    <property type="nucleotide sequence ID" value="NZ_CP053661.1"/>
</dbReference>
<feature type="region of interest" description="Disordered" evidence="1">
    <location>
        <begin position="503"/>
        <end position="532"/>
    </location>
</feature>
<protein>
    <submittedName>
        <fullName evidence="2">Uncharacterized protein</fullName>
    </submittedName>
</protein>
<evidence type="ECO:0000256" key="1">
    <source>
        <dbReference type="SAM" id="MobiDB-lite"/>
    </source>
</evidence>
<evidence type="ECO:0000313" key="2">
    <source>
        <dbReference type="EMBL" id="QKD84050.1"/>
    </source>
</evidence>
<organism evidence="2 3">
    <name type="scientific">Thermoleptolyngbya sichuanensis A183</name>
    <dbReference type="NCBI Taxonomy" id="2737172"/>
    <lineage>
        <taxon>Bacteria</taxon>
        <taxon>Bacillati</taxon>
        <taxon>Cyanobacteriota</taxon>
        <taxon>Cyanophyceae</taxon>
        <taxon>Oculatellales</taxon>
        <taxon>Oculatellaceae</taxon>
        <taxon>Thermoleptolyngbya</taxon>
        <taxon>Thermoleptolyngbya sichuanensis</taxon>
    </lineage>
</organism>
<sequence>MAFWEFLIQQEGDRSWLPLESPDVEVLEGRYRVVARSSRVNTPVEISIIQTITTEHPPRRRVQKRMGQTNPDGLLVVLPFTRLEPGAWELRCVGDLMSDLVGEGWGYGVKLQVLSHEMEADGDDDLSPTDWQSRIAVTDQVADSAPDRADEPLEPERLPEAQSFAQGFLELEDLGDRPLASPPIEPAITEPVIEPAITEPAVTEPAVTEPVSAADDFLAALEAIETEPPEASESGATVAEAEAEDLPDAGAAAGAEVSHRPTEPSELDPTLAAAILSPADLPPLRLVLQPDHYAAQWGSALRITGQVVAATPDWAEGSRPELPALSLDLILRDPQSGEPLVQVRHHLPDGTLPCPIDCAIDIPDVDTTRLMLGEATLSAPQGEQQEPFLLAAQSFTVTAALDDLLEAIANDFPGDLTSPFVDEEDLDLSLLNLVDGTPVSAAPLPEVRPAGDQVLPPQIFQPAAAADAPTAKPVELPPWGNPLPGFENGMSLWQLAAAVSTGQTPVTRLDSSAPPPDPSQTDEIQSTADQTEGELTHRLLPDDQAAWVEEVANFADSDAAAPESPPPPLAAADDADLSIYLTHVNRASRSKPPVEIPPDEPRAAVREVSPAAADPLEAGSSETANLEATVSEPQPDQTQPTPAIADSADTPLEWNHEAFSLGQPAPLPNGTPRFLSPEDRAFQALNLQRRFLSRLTALATDRELGTLMQPGSPPLGRDLDLTTDEIVVEDAPLPPPQRSSLYRPEHAPELPPVVLPAEEPVPSPVMDVPQGELTSGQRIEIGIALPDLEPRFYIKLWLRDRQSRTILDGPRWVMNFAPDGQGYQIAYTQVTVPFGCVETQFEAIAVEMSTQRESRKVVQSRRVVPPDLPQLDLNDLGI</sequence>
<evidence type="ECO:0000313" key="3">
    <source>
        <dbReference type="Proteomes" id="UP000505210"/>
    </source>
</evidence>
<keyword evidence="3" id="KW-1185">Reference proteome</keyword>
<proteinExistence type="predicted"/>
<feature type="compositionally biased region" description="Polar residues" evidence="1">
    <location>
        <begin position="620"/>
        <end position="641"/>
    </location>
</feature>
<dbReference type="Proteomes" id="UP000505210">
    <property type="component" value="Chromosome"/>
</dbReference>
<accession>A0A6M8BIN7</accession>
<gene>
    <name evidence="2" type="ORF">HPC62_19355</name>
</gene>
<dbReference type="AlphaFoldDB" id="A0A6M8BIN7"/>
<feature type="region of interest" description="Disordered" evidence="1">
    <location>
        <begin position="612"/>
        <end position="647"/>
    </location>
</feature>
<name>A0A6M8BIN7_9CYAN</name>